<evidence type="ECO:0000313" key="2">
    <source>
        <dbReference type="Proteomes" id="UP000222788"/>
    </source>
</evidence>
<protein>
    <submittedName>
        <fullName evidence="1">Uncharacterized protein</fullName>
    </submittedName>
</protein>
<dbReference type="EMBL" id="APWK03000245">
    <property type="protein sequence ID" value="PHH49204.1"/>
    <property type="molecule type" value="Genomic_DNA"/>
</dbReference>
<accession>A0A2C5WUA2</accession>
<dbReference type="AlphaFoldDB" id="A0A2C5WUA2"/>
<reference evidence="1 2" key="2">
    <citation type="journal article" date="2013" name="IMA Fungus">
        <title>IMA Genome-F 1: Ceratocystis fimbriata: Draft nuclear genome sequence for the plant pathogen, Ceratocystis fimbriata.</title>
        <authorList>
            <person name="Wilken P.M."/>
            <person name="Steenkamp E.T."/>
            <person name="Wingfield M.J."/>
            <person name="de Beer Z.W."/>
            <person name="Wingfield B.D."/>
        </authorList>
    </citation>
    <scope>NUCLEOTIDE SEQUENCE [LARGE SCALE GENOMIC DNA]</scope>
    <source>
        <strain evidence="1 2">CBS 114723</strain>
    </source>
</reference>
<comment type="caution">
    <text evidence="1">The sequence shown here is derived from an EMBL/GenBank/DDBJ whole genome shotgun (WGS) entry which is preliminary data.</text>
</comment>
<sequence length="18" mass="2134">MCFVMRIEAFITITCELL</sequence>
<dbReference type="Proteomes" id="UP000222788">
    <property type="component" value="Unassembled WGS sequence"/>
</dbReference>
<evidence type="ECO:0000313" key="1">
    <source>
        <dbReference type="EMBL" id="PHH49204.1"/>
    </source>
</evidence>
<reference evidence="1 2" key="1">
    <citation type="journal article" date="2013" name="Fungal Biol.">
        <title>Analysis of microsatellite markers in the genome of the plant pathogen Ceratocystis fimbriata.</title>
        <authorList>
            <person name="Simpson M.C."/>
            <person name="Wilken P.M."/>
            <person name="Coetzee M.P."/>
            <person name="Wingfield M.J."/>
            <person name="Wingfield B.D."/>
        </authorList>
    </citation>
    <scope>NUCLEOTIDE SEQUENCE [LARGE SCALE GENOMIC DNA]</scope>
    <source>
        <strain evidence="1 2">CBS 114723</strain>
    </source>
</reference>
<organism evidence="1 2">
    <name type="scientific">Ceratocystis fimbriata CBS 114723</name>
    <dbReference type="NCBI Taxonomy" id="1035309"/>
    <lineage>
        <taxon>Eukaryota</taxon>
        <taxon>Fungi</taxon>
        <taxon>Dikarya</taxon>
        <taxon>Ascomycota</taxon>
        <taxon>Pezizomycotina</taxon>
        <taxon>Sordariomycetes</taxon>
        <taxon>Hypocreomycetidae</taxon>
        <taxon>Microascales</taxon>
        <taxon>Ceratocystidaceae</taxon>
        <taxon>Ceratocystis</taxon>
    </lineage>
</organism>
<name>A0A2C5WUA2_9PEZI</name>
<keyword evidence="2" id="KW-1185">Reference proteome</keyword>
<proteinExistence type="predicted"/>
<gene>
    <name evidence="1" type="ORF">CFIMG_006546RA</name>
</gene>